<dbReference type="eggNOG" id="COG2176">
    <property type="taxonomic scope" value="Bacteria"/>
</dbReference>
<organism evidence="12 13">
    <name type="scientific">Lentisphaera araneosa HTCC2155</name>
    <dbReference type="NCBI Taxonomy" id="313628"/>
    <lineage>
        <taxon>Bacteria</taxon>
        <taxon>Pseudomonadati</taxon>
        <taxon>Lentisphaerota</taxon>
        <taxon>Lentisphaeria</taxon>
        <taxon>Lentisphaerales</taxon>
        <taxon>Lentisphaeraceae</taxon>
        <taxon>Lentisphaera</taxon>
    </lineage>
</organism>
<dbReference type="GO" id="GO:0036297">
    <property type="term" value="P:interstrand cross-link repair"/>
    <property type="evidence" value="ECO:0007669"/>
    <property type="project" value="InterPro"/>
</dbReference>
<proteinExistence type="inferred from homology"/>
<evidence type="ECO:0000256" key="9">
    <source>
        <dbReference type="ARBA" id="ARBA00022842"/>
    </source>
</evidence>
<dbReference type="GO" id="GO:0046872">
    <property type="term" value="F:metal ion binding"/>
    <property type="evidence" value="ECO:0007669"/>
    <property type="project" value="UniProtKB-KW"/>
</dbReference>
<name>A6DK61_9BACT</name>
<dbReference type="EMBL" id="ABCK01000007">
    <property type="protein sequence ID" value="EDM27759.1"/>
    <property type="molecule type" value="Genomic_DNA"/>
</dbReference>
<dbReference type="SMART" id="SM00990">
    <property type="entry name" value="VRR_NUC"/>
    <property type="match status" value="1"/>
</dbReference>
<evidence type="ECO:0000256" key="5">
    <source>
        <dbReference type="ARBA" id="ARBA00012029"/>
    </source>
</evidence>
<dbReference type="AlphaFoldDB" id="A6DK61"/>
<dbReference type="EC" id="3.1.4.1" evidence="5"/>
<dbReference type="RefSeq" id="WP_007278274.1">
    <property type="nucleotide sequence ID" value="NZ_ABCK01000007.1"/>
</dbReference>
<evidence type="ECO:0000313" key="12">
    <source>
        <dbReference type="EMBL" id="EDM27759.1"/>
    </source>
</evidence>
<reference evidence="12 13" key="1">
    <citation type="journal article" date="2010" name="J. Bacteriol.">
        <title>Genome sequence of Lentisphaera araneosa HTCC2155T, the type species of the order Lentisphaerales in the phylum Lentisphaerae.</title>
        <authorList>
            <person name="Thrash J.C."/>
            <person name="Cho J.C."/>
            <person name="Vergin K.L."/>
            <person name="Morris R.M."/>
            <person name="Giovannoni S.J."/>
        </authorList>
    </citation>
    <scope>NUCLEOTIDE SEQUENCE [LARGE SCALE GENOMIC DNA]</scope>
    <source>
        <strain evidence="12 13">HTCC2155</strain>
    </source>
</reference>
<dbReference type="GO" id="GO:0004528">
    <property type="term" value="F:phosphodiesterase I activity"/>
    <property type="evidence" value="ECO:0007669"/>
    <property type="project" value="UniProtKB-EC"/>
</dbReference>
<comment type="catalytic activity">
    <reaction evidence="1">
        <text>Hydrolytically removes 5'-nucleotides successively from the 3'-hydroxy termini of 3'-hydroxy-terminated oligonucleotides.</text>
        <dbReference type="EC" id="3.1.4.1"/>
    </reaction>
</comment>
<protein>
    <recommendedName>
        <fullName evidence="5">phosphodiesterase I</fullName>
        <ecNumber evidence="5">3.1.4.1</ecNumber>
    </recommendedName>
</protein>
<evidence type="ECO:0000256" key="4">
    <source>
        <dbReference type="ARBA" id="ARBA00005533"/>
    </source>
</evidence>
<evidence type="ECO:0000256" key="10">
    <source>
        <dbReference type="ARBA" id="ARBA00023211"/>
    </source>
</evidence>
<dbReference type="InterPro" id="IPR011856">
    <property type="entry name" value="tRNA_endonuc-like_dom_sf"/>
</dbReference>
<evidence type="ECO:0000256" key="3">
    <source>
        <dbReference type="ARBA" id="ARBA00001946"/>
    </source>
</evidence>
<dbReference type="PANTHER" id="PTHR15749">
    <property type="entry name" value="FANCONI-ASSOCIATED NUCLEASE 1"/>
    <property type="match status" value="1"/>
</dbReference>
<gene>
    <name evidence="12" type="ORF">LNTAR_00120</name>
</gene>
<keyword evidence="8" id="KW-0378">Hydrolase</keyword>
<sequence length="517" mass="61400">MQSIQLPDFYYLDNFTQLITYVFDNHKSILRPQDLDDYNNFSLLSPNSKALYVRFLMRKGTCFRPNKISYSEIPNLNDCLKELELFAFISWDATVTEKIKLFSKTELSTLFPEEFDSKLARVDLEKALLLTISDIPEKVLKIQKDFKVFSLLYFGNFHQDLSEFILNDLGIYQYEKYDLSHGFINSIQELEEFLNFYATLSDYDRDHALEFFNNYVIIKSTNTVLKRRLDKFHFSFARQLERHKHFEQALKIYRFSIRSGERQARVLAALKKYDQMESKCLQILRSPQNDQEKEFAQFFLFKNSKFLSKTYQKVENYIPPTELLELDKTELSVERAACEYYTQFGHCYYAENLWANALFGLFFWPVIFANVPGAFSHPFQHRPHDLYESDFCENRKVMISEIMGKPFTWAQAEKVYESKFGLSNPFVNWSAINKDYLSLALENFEQYQIKSIFIELLKDLRNKKKGFPDLIHFPHQGGVELIEIKAPGDRLQKHQNTWLNFFEDKKIKARVANVRWK</sequence>
<dbReference type="Proteomes" id="UP000004947">
    <property type="component" value="Unassembled WGS sequence"/>
</dbReference>
<comment type="cofactor">
    <cofactor evidence="2">
        <name>Mn(2+)</name>
        <dbReference type="ChEBI" id="CHEBI:29035"/>
    </cofactor>
</comment>
<comment type="similarity">
    <text evidence="4">Belongs to the FAN1 family.</text>
</comment>
<dbReference type="STRING" id="313628.LNTAR_00120"/>
<evidence type="ECO:0000256" key="7">
    <source>
        <dbReference type="ARBA" id="ARBA00022723"/>
    </source>
</evidence>
<keyword evidence="6" id="KW-0540">Nuclease</keyword>
<dbReference type="Pfam" id="PF21315">
    <property type="entry name" value="FAN1_HTH"/>
    <property type="match status" value="1"/>
</dbReference>
<comment type="cofactor">
    <cofactor evidence="3">
        <name>Mg(2+)</name>
        <dbReference type="ChEBI" id="CHEBI:18420"/>
    </cofactor>
</comment>
<accession>A6DK61</accession>
<evidence type="ECO:0000256" key="8">
    <source>
        <dbReference type="ARBA" id="ARBA00022801"/>
    </source>
</evidence>
<evidence type="ECO:0000259" key="11">
    <source>
        <dbReference type="SMART" id="SM00990"/>
    </source>
</evidence>
<dbReference type="Pfam" id="PF08774">
    <property type="entry name" value="VRR_NUC"/>
    <property type="match status" value="1"/>
</dbReference>
<evidence type="ECO:0000313" key="13">
    <source>
        <dbReference type="Proteomes" id="UP000004947"/>
    </source>
</evidence>
<feature type="domain" description="VRR-NUC" evidence="11">
    <location>
        <begin position="408"/>
        <end position="516"/>
    </location>
</feature>
<evidence type="ECO:0000256" key="2">
    <source>
        <dbReference type="ARBA" id="ARBA00001936"/>
    </source>
</evidence>
<keyword evidence="10" id="KW-0464">Manganese</keyword>
<keyword evidence="13" id="KW-1185">Reference proteome</keyword>
<keyword evidence="7" id="KW-0479">Metal-binding</keyword>
<dbReference type="InterPro" id="IPR049125">
    <property type="entry name" value="FAN1-like_WH"/>
</dbReference>
<dbReference type="Gene3D" id="3.40.1350.10">
    <property type="match status" value="1"/>
</dbReference>
<comment type="caution">
    <text evidence="12">The sequence shown here is derived from an EMBL/GenBank/DDBJ whole genome shotgun (WGS) entry which is preliminary data.</text>
</comment>
<dbReference type="PANTHER" id="PTHR15749:SF4">
    <property type="entry name" value="FANCONI-ASSOCIATED NUCLEASE 1"/>
    <property type="match status" value="1"/>
</dbReference>
<dbReference type="InterPro" id="IPR014883">
    <property type="entry name" value="VRR_NUC"/>
</dbReference>
<evidence type="ECO:0000256" key="6">
    <source>
        <dbReference type="ARBA" id="ARBA00022722"/>
    </source>
</evidence>
<dbReference type="GO" id="GO:0003676">
    <property type="term" value="F:nucleic acid binding"/>
    <property type="evidence" value="ECO:0007669"/>
    <property type="project" value="InterPro"/>
</dbReference>
<keyword evidence="9" id="KW-0460">Magnesium</keyword>
<dbReference type="InterPro" id="IPR033315">
    <property type="entry name" value="Fan1-like"/>
</dbReference>
<evidence type="ECO:0000256" key="1">
    <source>
        <dbReference type="ARBA" id="ARBA00000983"/>
    </source>
</evidence>